<evidence type="ECO:0000313" key="4">
    <source>
        <dbReference type="Proteomes" id="UP000781932"/>
    </source>
</evidence>
<comment type="caution">
    <text evidence="3">The sequence shown here is derived from an EMBL/GenBank/DDBJ whole genome shotgun (WGS) entry which is preliminary data.</text>
</comment>
<evidence type="ECO:0000313" key="3">
    <source>
        <dbReference type="EMBL" id="KAF9869932.1"/>
    </source>
</evidence>
<dbReference type="EMBL" id="JAATWM020000061">
    <property type="protein sequence ID" value="KAF9869932.1"/>
    <property type="molecule type" value="Genomic_DNA"/>
</dbReference>
<dbReference type="OrthoDB" id="4832440at2759"/>
<feature type="signal peptide" evidence="2">
    <location>
        <begin position="1"/>
        <end position="18"/>
    </location>
</feature>
<dbReference type="AlphaFoldDB" id="A0A9P6HUB3"/>
<dbReference type="Proteomes" id="UP000781932">
    <property type="component" value="Unassembled WGS sequence"/>
</dbReference>
<protein>
    <recommendedName>
        <fullName evidence="5">Hydrophobin</fullName>
    </recommendedName>
</protein>
<feature type="chain" id="PRO_5040211962" description="Hydrophobin" evidence="2">
    <location>
        <begin position="19"/>
        <end position="110"/>
    </location>
</feature>
<reference evidence="3" key="2">
    <citation type="submission" date="2020-11" db="EMBL/GenBank/DDBJ databases">
        <title>Whole genome sequencing of Colletotrichum sp.</title>
        <authorList>
            <person name="Li H."/>
        </authorList>
    </citation>
    <scope>NUCLEOTIDE SEQUENCE</scope>
    <source>
        <strain evidence="3">CkLH20</strain>
    </source>
</reference>
<evidence type="ECO:0008006" key="5">
    <source>
        <dbReference type="Google" id="ProtNLM"/>
    </source>
</evidence>
<feature type="compositionally biased region" description="Low complexity" evidence="1">
    <location>
        <begin position="47"/>
        <end position="59"/>
    </location>
</feature>
<proteinExistence type="predicted"/>
<dbReference type="RefSeq" id="XP_038739393.1">
    <property type="nucleotide sequence ID" value="XM_038895254.1"/>
</dbReference>
<keyword evidence="2" id="KW-0732">Signal</keyword>
<feature type="region of interest" description="Disordered" evidence="1">
    <location>
        <begin position="28"/>
        <end position="60"/>
    </location>
</feature>
<name>A0A9P6HUB3_9PEZI</name>
<evidence type="ECO:0000256" key="2">
    <source>
        <dbReference type="SAM" id="SignalP"/>
    </source>
</evidence>
<keyword evidence="4" id="KW-1185">Reference proteome</keyword>
<sequence length="110" mass="11128">MKIAAQVTIAFLAAATLALPVDTEQRPMIGEVGSQAHPAVASGTPVSQSSSPNQASPSKSNDDLIAALKSIFNDKEMSQVGLGKGCFCANGSICCNTAKGLDCTQGLCGI</sequence>
<reference evidence="3" key="1">
    <citation type="submission" date="2020-03" db="EMBL/GenBank/DDBJ databases">
        <authorList>
            <person name="He L."/>
        </authorList>
    </citation>
    <scope>NUCLEOTIDE SEQUENCE</scope>
    <source>
        <strain evidence="3">CkLH20</strain>
    </source>
</reference>
<accession>A0A9P6HUB3</accession>
<dbReference type="GeneID" id="62168328"/>
<gene>
    <name evidence="3" type="ORF">CkaCkLH20_12541</name>
</gene>
<evidence type="ECO:0000256" key="1">
    <source>
        <dbReference type="SAM" id="MobiDB-lite"/>
    </source>
</evidence>
<organism evidence="3 4">
    <name type="scientific">Colletotrichum karsti</name>
    <dbReference type="NCBI Taxonomy" id="1095194"/>
    <lineage>
        <taxon>Eukaryota</taxon>
        <taxon>Fungi</taxon>
        <taxon>Dikarya</taxon>
        <taxon>Ascomycota</taxon>
        <taxon>Pezizomycotina</taxon>
        <taxon>Sordariomycetes</taxon>
        <taxon>Hypocreomycetidae</taxon>
        <taxon>Glomerellales</taxon>
        <taxon>Glomerellaceae</taxon>
        <taxon>Colletotrichum</taxon>
        <taxon>Colletotrichum boninense species complex</taxon>
    </lineage>
</organism>